<feature type="domain" description="Schlafen AlbA-2" evidence="1">
    <location>
        <begin position="16"/>
        <end position="137"/>
    </location>
</feature>
<organism evidence="2">
    <name type="scientific">Caldilineaceae bacterium SB0662_bin_9</name>
    <dbReference type="NCBI Taxonomy" id="2605258"/>
    <lineage>
        <taxon>Bacteria</taxon>
        <taxon>Bacillati</taxon>
        <taxon>Chloroflexota</taxon>
        <taxon>Caldilineae</taxon>
        <taxon>Caldilineales</taxon>
        <taxon>Caldilineaceae</taxon>
    </lineage>
</organism>
<dbReference type="Pfam" id="PF13749">
    <property type="entry name" value="HATPase_c_4"/>
    <property type="match status" value="1"/>
</dbReference>
<gene>
    <name evidence="2" type="ORF">F4Y08_00215</name>
</gene>
<dbReference type="InterPro" id="IPR038475">
    <property type="entry name" value="RecG_C_sf"/>
</dbReference>
<protein>
    <submittedName>
        <fullName evidence="2">Transcriptional regulator</fullName>
    </submittedName>
</protein>
<name>A0A6B1DQN6_9CHLR</name>
<comment type="caution">
    <text evidence="2">The sequence shown here is derived from an EMBL/GenBank/DDBJ whole genome shotgun (WGS) entry which is preliminary data.</text>
</comment>
<dbReference type="PANTHER" id="PTHR30595:SF6">
    <property type="entry name" value="SCHLAFEN ALBA-2 DOMAIN-CONTAINING PROTEIN"/>
    <property type="match status" value="1"/>
</dbReference>
<dbReference type="Pfam" id="PF04326">
    <property type="entry name" value="SLFN_AlbA_2"/>
    <property type="match status" value="1"/>
</dbReference>
<proteinExistence type="predicted"/>
<dbReference type="InterPro" id="IPR007421">
    <property type="entry name" value="Schlafen_AlbA_2_dom"/>
</dbReference>
<dbReference type="AlphaFoldDB" id="A0A6B1DQN6"/>
<dbReference type="EMBL" id="VXPY01000002">
    <property type="protein sequence ID" value="MYD88754.1"/>
    <property type="molecule type" value="Genomic_DNA"/>
</dbReference>
<dbReference type="InterPro" id="IPR038461">
    <property type="entry name" value="Schlafen_AlbA_2_dom_sf"/>
</dbReference>
<evidence type="ECO:0000313" key="2">
    <source>
        <dbReference type="EMBL" id="MYD88754.1"/>
    </source>
</evidence>
<evidence type="ECO:0000259" key="1">
    <source>
        <dbReference type="Pfam" id="PF04326"/>
    </source>
</evidence>
<dbReference type="Gene3D" id="3.30.565.60">
    <property type="match status" value="1"/>
</dbReference>
<dbReference type="PANTHER" id="PTHR30595">
    <property type="entry name" value="GLPR-RELATED TRANSCRIPTIONAL REPRESSOR"/>
    <property type="match status" value="1"/>
</dbReference>
<sequence length="587" mass="64363">MTYSDTEVNSHLQLGEDGYWEFKQVVFKGNRPAEPRRDSWADEITAFANASGGVLLCGVTDSGDVEGMSREQMNALETLIVEVCSDSIHPPVRAGIFRRTAPNGRPFLSVEVPEGHVLHESSGGAFIRVGSAKKRMSGEERLRLAQRRGQSSFLWFDKQPVEGTGFGTLEEALWKPLLSPEQLSAPELALEKMGFLAADQNRTVRATVAGILLCSRSPDNWLPNAYLTATRYRGGDRASGQLDSQEIRGPLNQQVKEALAFAVRNMSVAARKDPARQDVPQYSVKALFEALVNAVVHRDYSIRGSRIRLSMFEDRLEIRSPGGLPNNLTVESMGERQSTRNEVLTSALGRINVGGLEGAEGRQFFVERRGDGVPIIRRETRELCGSLPSFRLVDESELCLTIPSAMQDFAPAHTIVSVRSHSGKPLAGATVLVLFPNKTWKLATTDVNGEARIGLYTIHLPMVVFAALQGFAAGLEKDWIPAQRPLALELSPLPGGGSVIFQEATGPIPGISGRLNPIRDTLDRTYLYTSNISINQGRPQPVYFAFNEDLLLTDADGQEAIVRILDVVGQSALLEYRPRSGDPDRAE</sequence>
<accession>A0A6B1DQN6</accession>
<dbReference type="Gene3D" id="3.30.950.30">
    <property type="entry name" value="Schlafen, AAA domain"/>
    <property type="match status" value="1"/>
</dbReference>
<reference evidence="2" key="1">
    <citation type="submission" date="2019-09" db="EMBL/GenBank/DDBJ databases">
        <title>Characterisation of the sponge microbiome using genome-centric metagenomics.</title>
        <authorList>
            <person name="Engelberts J.P."/>
            <person name="Robbins S.J."/>
            <person name="De Goeij J.M."/>
            <person name="Aranda M."/>
            <person name="Bell S.C."/>
            <person name="Webster N.S."/>
        </authorList>
    </citation>
    <scope>NUCLEOTIDE SEQUENCE</scope>
    <source>
        <strain evidence="2">SB0662_bin_9</strain>
    </source>
</reference>